<evidence type="ECO:0000313" key="1">
    <source>
        <dbReference type="EMBL" id="KAF0747185.1"/>
    </source>
</evidence>
<comment type="caution">
    <text evidence="1">The sequence shown here is derived from an EMBL/GenBank/DDBJ whole genome shotgun (WGS) entry which is preliminary data.</text>
</comment>
<accession>A0A6G0Y1K0</accession>
<dbReference type="PANTHER" id="PTHR36688:SF1">
    <property type="entry name" value="ENDONUCLEASE_EXONUCLEASE_PHOSPHATASE DOMAIN-CONTAINING PROTEIN"/>
    <property type="match status" value="1"/>
</dbReference>
<gene>
    <name evidence="1" type="ORF">FWK35_00031629</name>
</gene>
<keyword evidence="2" id="KW-1185">Reference proteome</keyword>
<dbReference type="InterPro" id="IPR052560">
    <property type="entry name" value="RdDP_mobile_element"/>
</dbReference>
<organism evidence="1 2">
    <name type="scientific">Aphis craccivora</name>
    <name type="common">Cowpea aphid</name>
    <dbReference type="NCBI Taxonomy" id="307492"/>
    <lineage>
        <taxon>Eukaryota</taxon>
        <taxon>Metazoa</taxon>
        <taxon>Ecdysozoa</taxon>
        <taxon>Arthropoda</taxon>
        <taxon>Hexapoda</taxon>
        <taxon>Insecta</taxon>
        <taxon>Pterygota</taxon>
        <taxon>Neoptera</taxon>
        <taxon>Paraneoptera</taxon>
        <taxon>Hemiptera</taxon>
        <taxon>Sternorrhyncha</taxon>
        <taxon>Aphidomorpha</taxon>
        <taxon>Aphidoidea</taxon>
        <taxon>Aphididae</taxon>
        <taxon>Aphidini</taxon>
        <taxon>Aphis</taxon>
        <taxon>Aphis</taxon>
    </lineage>
</organism>
<dbReference type="AlphaFoldDB" id="A0A6G0Y1K0"/>
<evidence type="ECO:0000313" key="2">
    <source>
        <dbReference type="Proteomes" id="UP000478052"/>
    </source>
</evidence>
<protein>
    <submittedName>
        <fullName evidence="1">Uncharacterized protein</fullName>
    </submittedName>
</protein>
<sequence length="339" mass="39700">MTLMMIMRLHYDWVEQKDLALMIDLKDVGTFRSARWQKDYNPDLCFVTKNNHGLPVKTSRQVLSDFPRSQHRPIFIKVGIQIPITNSIPKPRWNFLKADWNDYRKRLDDNIRWIKPEANNYDRFVKMVIQTAKKCIPRGYRKEYIPGWSKESDDLYNEYHINNNSETADALLNSLSISRKTRWMNTIEEMDFKHSSRKAWNLLRKIDPNNKRKKHNTEIKPNAWGADSNTLRISTVALTRSVADYCSPVWLQKEVPGSDLPRRDWVALNRLRTGPGRTGHMLHKWGLRPSPGCNCGHRNQTATPITDECTIRRFQGGMKELHKATTDAVQWLNSLDIKI</sequence>
<dbReference type="PANTHER" id="PTHR36688">
    <property type="entry name" value="ENDO/EXONUCLEASE/PHOSPHATASE DOMAIN-CONTAINING PROTEIN"/>
    <property type="match status" value="1"/>
</dbReference>
<proteinExistence type="predicted"/>
<name>A0A6G0Y1K0_APHCR</name>
<dbReference type="OrthoDB" id="8064983at2759"/>
<dbReference type="EMBL" id="VUJU01006926">
    <property type="protein sequence ID" value="KAF0747185.1"/>
    <property type="molecule type" value="Genomic_DNA"/>
</dbReference>
<dbReference type="Proteomes" id="UP000478052">
    <property type="component" value="Unassembled WGS sequence"/>
</dbReference>
<reference evidence="1 2" key="1">
    <citation type="submission" date="2019-08" db="EMBL/GenBank/DDBJ databases">
        <title>Whole genome of Aphis craccivora.</title>
        <authorList>
            <person name="Voronova N.V."/>
            <person name="Shulinski R.S."/>
            <person name="Bandarenka Y.V."/>
            <person name="Zhorov D.G."/>
            <person name="Warner D."/>
        </authorList>
    </citation>
    <scope>NUCLEOTIDE SEQUENCE [LARGE SCALE GENOMIC DNA]</scope>
    <source>
        <strain evidence="1">180601</strain>
        <tissue evidence="1">Whole Body</tissue>
    </source>
</reference>